<dbReference type="RefSeq" id="WP_218577422.1">
    <property type="nucleotide sequence ID" value="NZ_BAABJB010000049.1"/>
</dbReference>
<reference evidence="1 2" key="1">
    <citation type="submission" date="2020-03" db="EMBL/GenBank/DDBJ databases">
        <title>Whole genome shotgun sequence of Phytohabitans rumicis NBRC 108638.</title>
        <authorList>
            <person name="Komaki H."/>
            <person name="Tamura T."/>
        </authorList>
    </citation>
    <scope>NUCLEOTIDE SEQUENCE [LARGE SCALE GENOMIC DNA]</scope>
    <source>
        <strain evidence="1 2">NBRC 108638</strain>
    </source>
</reference>
<dbReference type="InterPro" id="IPR008822">
    <property type="entry name" value="Endonuclease_RusA-like"/>
</dbReference>
<dbReference type="Pfam" id="PF05866">
    <property type="entry name" value="RusA"/>
    <property type="match status" value="1"/>
</dbReference>
<organism evidence="1 2">
    <name type="scientific">Phytohabitans rumicis</name>
    <dbReference type="NCBI Taxonomy" id="1076125"/>
    <lineage>
        <taxon>Bacteria</taxon>
        <taxon>Bacillati</taxon>
        <taxon>Actinomycetota</taxon>
        <taxon>Actinomycetes</taxon>
        <taxon>Micromonosporales</taxon>
        <taxon>Micromonosporaceae</taxon>
    </lineage>
</organism>
<dbReference type="GO" id="GO:0000287">
    <property type="term" value="F:magnesium ion binding"/>
    <property type="evidence" value="ECO:0007669"/>
    <property type="project" value="InterPro"/>
</dbReference>
<dbReference type="EMBL" id="BLPG01000001">
    <property type="protein sequence ID" value="GFJ93142.1"/>
    <property type="molecule type" value="Genomic_DNA"/>
</dbReference>
<sequence>MTEGPHPLQIEFAALSREAGPQERVAAVYRAYNTDTGATLGPDTAGPDDTAAVRLWLSGAEMSQQAALTWYKKPFLQPWVHGSVAAKANWLRQAPCPTCHPLPDSDGGPPHMYFHVRVPPFSKQVQATSVMWTATGRSLLAEREHLGARREQWRGVGICASVVGIQRDTARIIDVDNMAKAVLDILKGIVFPDDRQIQHLSVNRVRHPDESAFYLIGLRAVRPDLADVIDPACQVRFV</sequence>
<dbReference type="Gene3D" id="3.30.1330.70">
    <property type="entry name" value="Holliday junction resolvase RusA"/>
    <property type="match status" value="1"/>
</dbReference>
<dbReference type="SUPFAM" id="SSF103084">
    <property type="entry name" value="Holliday junction resolvase RusA"/>
    <property type="match status" value="1"/>
</dbReference>
<keyword evidence="2" id="KW-1185">Reference proteome</keyword>
<comment type="caution">
    <text evidence="1">The sequence shown here is derived from an EMBL/GenBank/DDBJ whole genome shotgun (WGS) entry which is preliminary data.</text>
</comment>
<protein>
    <submittedName>
        <fullName evidence="1">Uncharacterized protein</fullName>
    </submittedName>
</protein>
<dbReference type="GO" id="GO:0006310">
    <property type="term" value="P:DNA recombination"/>
    <property type="evidence" value="ECO:0007669"/>
    <property type="project" value="InterPro"/>
</dbReference>
<gene>
    <name evidence="1" type="ORF">Prum_067840</name>
</gene>
<dbReference type="Proteomes" id="UP000482960">
    <property type="component" value="Unassembled WGS sequence"/>
</dbReference>
<evidence type="ECO:0000313" key="1">
    <source>
        <dbReference type="EMBL" id="GFJ93142.1"/>
    </source>
</evidence>
<proteinExistence type="predicted"/>
<name>A0A6V8L7B0_9ACTN</name>
<evidence type="ECO:0000313" key="2">
    <source>
        <dbReference type="Proteomes" id="UP000482960"/>
    </source>
</evidence>
<reference evidence="1 2" key="2">
    <citation type="submission" date="2020-03" db="EMBL/GenBank/DDBJ databases">
        <authorList>
            <person name="Ichikawa N."/>
            <person name="Kimura A."/>
            <person name="Kitahashi Y."/>
            <person name="Uohara A."/>
        </authorList>
    </citation>
    <scope>NUCLEOTIDE SEQUENCE [LARGE SCALE GENOMIC DNA]</scope>
    <source>
        <strain evidence="1 2">NBRC 108638</strain>
    </source>
</reference>
<dbReference type="AlphaFoldDB" id="A0A6V8L7B0"/>
<accession>A0A6V8L7B0</accession>
<dbReference type="GO" id="GO:0006281">
    <property type="term" value="P:DNA repair"/>
    <property type="evidence" value="ECO:0007669"/>
    <property type="project" value="InterPro"/>
</dbReference>
<dbReference type="InterPro" id="IPR036614">
    <property type="entry name" value="RusA-like_sf"/>
</dbReference>